<name>A0ABN0VQU1_9ACTN</name>
<protein>
    <submittedName>
        <fullName evidence="4">M23 family metallopeptidase</fullName>
    </submittedName>
</protein>
<dbReference type="RefSeq" id="WP_344166585.1">
    <property type="nucleotide sequence ID" value="NZ_BAAABV010000024.1"/>
</dbReference>
<dbReference type="InterPro" id="IPR036779">
    <property type="entry name" value="LysM_dom_sf"/>
</dbReference>
<gene>
    <name evidence="4" type="ORF">GCM10010302_62560</name>
</gene>
<feature type="signal peptide" evidence="2">
    <location>
        <begin position="1"/>
        <end position="41"/>
    </location>
</feature>
<dbReference type="PANTHER" id="PTHR21666:SF270">
    <property type="entry name" value="MUREIN HYDROLASE ACTIVATOR ENVC"/>
    <property type="match status" value="1"/>
</dbReference>
<reference evidence="4 5" key="1">
    <citation type="journal article" date="2019" name="Int. J. Syst. Evol. Microbiol.">
        <title>The Global Catalogue of Microorganisms (GCM) 10K type strain sequencing project: providing services to taxonomists for standard genome sequencing and annotation.</title>
        <authorList>
            <consortium name="The Broad Institute Genomics Platform"/>
            <consortium name="The Broad Institute Genome Sequencing Center for Infectious Disease"/>
            <person name="Wu L."/>
            <person name="Ma J."/>
        </authorList>
    </citation>
    <scope>NUCLEOTIDE SEQUENCE [LARGE SCALE GENOMIC DNA]</scope>
    <source>
        <strain evidence="4 5">JCM 4505</strain>
    </source>
</reference>
<evidence type="ECO:0000256" key="1">
    <source>
        <dbReference type="SAM" id="MobiDB-lite"/>
    </source>
</evidence>
<feature type="chain" id="PRO_5046021826" evidence="2">
    <location>
        <begin position="42"/>
        <end position="330"/>
    </location>
</feature>
<dbReference type="CDD" id="cd12797">
    <property type="entry name" value="M23_peptidase"/>
    <property type="match status" value="1"/>
</dbReference>
<accession>A0ABN0VQU1</accession>
<dbReference type="PANTHER" id="PTHR21666">
    <property type="entry name" value="PEPTIDASE-RELATED"/>
    <property type="match status" value="1"/>
</dbReference>
<dbReference type="PROSITE" id="PS51782">
    <property type="entry name" value="LYSM"/>
    <property type="match status" value="1"/>
</dbReference>
<keyword evidence="2" id="KW-0732">Signal</keyword>
<dbReference type="SUPFAM" id="SSF51261">
    <property type="entry name" value="Duplicated hybrid motif"/>
    <property type="match status" value="1"/>
</dbReference>
<evidence type="ECO:0000313" key="5">
    <source>
        <dbReference type="Proteomes" id="UP001501867"/>
    </source>
</evidence>
<dbReference type="PROSITE" id="PS51318">
    <property type="entry name" value="TAT"/>
    <property type="match status" value="1"/>
</dbReference>
<sequence length="330" mass="31800">MPGKGKHRRPKSRSISRGLALAGTGGAALALPLTAAAGAQAATPAAAAPAAAPAQAPTAARTAAPAAPSTYTVVSGDCLSTIAAGHGLSGGWERLYADNREAVGDDPSLIHPGLRLTLGGRGAAPAPKAAEAPAEETSTGTPAAGEDASGSAASEGSAAGAGTAGASGATPLKGAAAPSRGMKQSAPAAQSAPASAAGFVAPVSGGVSTAYRTPGAMWSSGYHTGVDFIASTGTTVRAVGAGTVVSAGWGGAYGNQVVIRHADGKYSQYGHLSQLNVSTGQTVTAGQTIGLSGATGNVTGPHLHFEIRTGPSYGSDIDPLAYLRSKGVSV</sequence>
<dbReference type="InterPro" id="IPR016047">
    <property type="entry name" value="M23ase_b-sheet_dom"/>
</dbReference>
<keyword evidence="5" id="KW-1185">Reference proteome</keyword>
<evidence type="ECO:0000259" key="3">
    <source>
        <dbReference type="PROSITE" id="PS51782"/>
    </source>
</evidence>
<organism evidence="4 5">
    <name type="scientific">Streptomyces polychromogenes</name>
    <dbReference type="NCBI Taxonomy" id="67342"/>
    <lineage>
        <taxon>Bacteria</taxon>
        <taxon>Bacillati</taxon>
        <taxon>Actinomycetota</taxon>
        <taxon>Actinomycetes</taxon>
        <taxon>Kitasatosporales</taxon>
        <taxon>Streptomycetaceae</taxon>
        <taxon>Streptomyces</taxon>
    </lineage>
</organism>
<dbReference type="Proteomes" id="UP001501867">
    <property type="component" value="Unassembled WGS sequence"/>
</dbReference>
<dbReference type="InterPro" id="IPR050570">
    <property type="entry name" value="Cell_wall_metabolism_enzyme"/>
</dbReference>
<dbReference type="CDD" id="cd00118">
    <property type="entry name" value="LysM"/>
    <property type="match status" value="1"/>
</dbReference>
<dbReference type="Gene3D" id="3.10.350.10">
    <property type="entry name" value="LysM domain"/>
    <property type="match status" value="1"/>
</dbReference>
<feature type="region of interest" description="Disordered" evidence="1">
    <location>
        <begin position="120"/>
        <end position="189"/>
    </location>
</feature>
<dbReference type="Pfam" id="PF01551">
    <property type="entry name" value="Peptidase_M23"/>
    <property type="match status" value="1"/>
</dbReference>
<dbReference type="Gene3D" id="2.70.70.10">
    <property type="entry name" value="Glucose Permease (Domain IIA)"/>
    <property type="match status" value="1"/>
</dbReference>
<comment type="caution">
    <text evidence="4">The sequence shown here is derived from an EMBL/GenBank/DDBJ whole genome shotgun (WGS) entry which is preliminary data.</text>
</comment>
<dbReference type="InterPro" id="IPR011055">
    <property type="entry name" value="Dup_hybrid_motif"/>
</dbReference>
<evidence type="ECO:0000313" key="4">
    <source>
        <dbReference type="EMBL" id="GAA0314875.1"/>
    </source>
</evidence>
<feature type="domain" description="LysM" evidence="3">
    <location>
        <begin position="69"/>
        <end position="118"/>
    </location>
</feature>
<dbReference type="EMBL" id="BAAABV010000024">
    <property type="protein sequence ID" value="GAA0314875.1"/>
    <property type="molecule type" value="Genomic_DNA"/>
</dbReference>
<dbReference type="InterPro" id="IPR018392">
    <property type="entry name" value="LysM"/>
</dbReference>
<proteinExistence type="predicted"/>
<feature type="compositionally biased region" description="Low complexity" evidence="1">
    <location>
        <begin position="120"/>
        <end position="170"/>
    </location>
</feature>
<evidence type="ECO:0000256" key="2">
    <source>
        <dbReference type="SAM" id="SignalP"/>
    </source>
</evidence>
<dbReference type="InterPro" id="IPR006311">
    <property type="entry name" value="TAT_signal"/>
</dbReference>